<dbReference type="AlphaFoldDB" id="A0A141SDR7"/>
<keyword evidence="7" id="KW-0934">Plastid</keyword>
<feature type="transmembrane region" description="Helical" evidence="5">
    <location>
        <begin position="186"/>
        <end position="209"/>
    </location>
</feature>
<reference evidence="7" key="1">
    <citation type="submission" date="2015-07" db="EMBL/GenBank/DDBJ databases">
        <title>Reconstructing the complex evolutionary history of mobile plasmids in red algal genomes.</title>
        <authorList>
            <person name="Lee J."/>
            <person name="Kim K.M."/>
            <person name="Yang E.C."/>
            <person name="Miller K.A."/>
            <person name="Boo S.M."/>
            <person name="Bhattacharya D."/>
            <person name="Yoon H.S."/>
        </authorList>
    </citation>
    <scope>NUCLEOTIDE SEQUENCE</scope>
</reference>
<evidence type="ECO:0000256" key="2">
    <source>
        <dbReference type="ARBA" id="ARBA00022692"/>
    </source>
</evidence>
<evidence type="ECO:0000256" key="4">
    <source>
        <dbReference type="ARBA" id="ARBA00023136"/>
    </source>
</evidence>
<sequence>MKLQPTSIISQNTNHLYKQNEIHGLIKRLYIQAKRRPALLIAGIMQPLLWLILFGSLFQNAPIGFFVTNLKYNVFLSPGIIVFTSFSGAINAGLPMMFDREFGFLNRILASPIISRDCLLFSSIYFITSVTIVQTLSIIVFSIVSTNHIIYISNLLIILLIIILITLSIASLSICLGFILPGHIEFLALIFIINLPTLFSSTALAPLSFMPSWLQILASLNPLTYAIESIRYAYIENPIYYIHNIWMNLNIVDNLAILSLICLLCFYHTRQVISHKSY</sequence>
<dbReference type="InterPro" id="IPR000412">
    <property type="entry name" value="ABC_2_transport"/>
</dbReference>
<dbReference type="InterPro" id="IPR047817">
    <property type="entry name" value="ABC2_TM_bact-type"/>
</dbReference>
<evidence type="ECO:0000313" key="7">
    <source>
        <dbReference type="EMBL" id="AMK96435.1"/>
    </source>
</evidence>
<evidence type="ECO:0000256" key="3">
    <source>
        <dbReference type="ARBA" id="ARBA00022989"/>
    </source>
</evidence>
<comment type="subcellular location">
    <subcellularLocation>
        <location evidence="1">Membrane</location>
        <topology evidence="1">Multi-pass membrane protein</topology>
    </subcellularLocation>
</comment>
<dbReference type="RefSeq" id="YP_009244193.1">
    <property type="nucleotide sequence ID" value="NC_029858.1"/>
</dbReference>
<feature type="transmembrane region" description="Helical" evidence="5">
    <location>
        <begin position="78"/>
        <end position="98"/>
    </location>
</feature>
<dbReference type="PROSITE" id="PS51012">
    <property type="entry name" value="ABC_TM2"/>
    <property type="match status" value="1"/>
</dbReference>
<dbReference type="EMBL" id="KT266786">
    <property type="protein sequence ID" value="AMK96435.1"/>
    <property type="molecule type" value="Genomic_DNA"/>
</dbReference>
<feature type="transmembrane region" description="Helical" evidence="5">
    <location>
        <begin position="149"/>
        <end position="179"/>
    </location>
</feature>
<keyword evidence="4 5" id="KW-0472">Membrane</keyword>
<proteinExistence type="predicted"/>
<dbReference type="GO" id="GO:0140359">
    <property type="term" value="F:ABC-type transporter activity"/>
    <property type="evidence" value="ECO:0007669"/>
    <property type="project" value="InterPro"/>
</dbReference>
<evidence type="ECO:0000256" key="5">
    <source>
        <dbReference type="SAM" id="Phobius"/>
    </source>
</evidence>
<dbReference type="GO" id="GO:0043190">
    <property type="term" value="C:ATP-binding cassette (ABC) transporter complex"/>
    <property type="evidence" value="ECO:0007669"/>
    <property type="project" value="InterPro"/>
</dbReference>
<keyword evidence="3 5" id="KW-1133">Transmembrane helix</keyword>
<feature type="domain" description="ABC transmembrane type-2" evidence="6">
    <location>
        <begin position="38"/>
        <end position="270"/>
    </location>
</feature>
<geneLocation type="plastid" evidence="7"/>
<dbReference type="PIRSF" id="PIRSF006648">
    <property type="entry name" value="DrrB"/>
    <property type="match status" value="1"/>
</dbReference>
<accession>A0A141SDR7</accession>
<evidence type="ECO:0000259" key="6">
    <source>
        <dbReference type="PROSITE" id="PS51012"/>
    </source>
</evidence>
<dbReference type="Pfam" id="PF01061">
    <property type="entry name" value="ABC2_membrane"/>
    <property type="match status" value="1"/>
</dbReference>
<gene>
    <name evidence="7" type="primary">ycf38</name>
    <name evidence="7" type="ORF">Gele_203</name>
</gene>
<feature type="transmembrane region" description="Helical" evidence="5">
    <location>
        <begin position="245"/>
        <end position="267"/>
    </location>
</feature>
<feature type="transmembrane region" description="Helical" evidence="5">
    <location>
        <begin position="38"/>
        <end position="58"/>
    </location>
</feature>
<dbReference type="GeneID" id="27215945"/>
<feature type="transmembrane region" description="Helical" evidence="5">
    <location>
        <begin position="119"/>
        <end position="143"/>
    </location>
</feature>
<evidence type="ECO:0000256" key="1">
    <source>
        <dbReference type="ARBA" id="ARBA00004141"/>
    </source>
</evidence>
<name>A0A141SDR7_GELEL</name>
<protein>
    <submittedName>
        <fullName evidence="7">ABC-2 type transporter</fullName>
    </submittedName>
</protein>
<dbReference type="InterPro" id="IPR013525">
    <property type="entry name" value="ABC2_TM"/>
</dbReference>
<organism evidence="7">
    <name type="scientific">Gelidium elegans</name>
    <name type="common">Red alga</name>
    <dbReference type="NCBI Taxonomy" id="37200"/>
    <lineage>
        <taxon>Eukaryota</taxon>
        <taxon>Rhodophyta</taxon>
        <taxon>Florideophyceae</taxon>
        <taxon>Rhodymeniophycidae</taxon>
        <taxon>Gelidiales</taxon>
        <taxon>Gelidiaceae</taxon>
        <taxon>Gelidium</taxon>
    </lineage>
</organism>
<dbReference type="PANTHER" id="PTHR43229">
    <property type="entry name" value="NODULATION PROTEIN J"/>
    <property type="match status" value="1"/>
</dbReference>
<dbReference type="InterPro" id="IPR051784">
    <property type="entry name" value="Nod_factor_ABC_transporter"/>
</dbReference>
<keyword evidence="2 5" id="KW-0812">Transmembrane</keyword>
<dbReference type="PRINTS" id="PR00164">
    <property type="entry name" value="ABC2TRNSPORT"/>
</dbReference>
<dbReference type="PANTHER" id="PTHR43229:SF2">
    <property type="entry name" value="NODULATION PROTEIN J"/>
    <property type="match status" value="1"/>
</dbReference>